<evidence type="ECO:0000313" key="8">
    <source>
        <dbReference type="EMBL" id="CUH71433.1"/>
    </source>
</evidence>
<feature type="binding site" evidence="5">
    <location>
        <position position="113"/>
    </location>
    <ligand>
        <name>Mg(2+)</name>
        <dbReference type="ChEBI" id="CHEBI:18420"/>
        <label>1</label>
        <note>catalytic</note>
    </ligand>
</feature>
<protein>
    <submittedName>
        <fullName evidence="8">Inositol-1-monophosphatase</fullName>
        <ecNumber evidence="8">3.1.3.25</ecNumber>
    </submittedName>
</protein>
<dbReference type="Proteomes" id="UP000051887">
    <property type="component" value="Unassembled WGS sequence"/>
</dbReference>
<dbReference type="PROSITE" id="PS00629">
    <property type="entry name" value="IMP_1"/>
    <property type="match status" value="1"/>
</dbReference>
<dbReference type="GO" id="GO:0008934">
    <property type="term" value="F:inositol monophosphate 1-phosphatase activity"/>
    <property type="evidence" value="ECO:0007669"/>
    <property type="project" value="TreeGrafter"/>
</dbReference>
<dbReference type="Gene3D" id="3.30.540.10">
    <property type="entry name" value="Fructose-1,6-Bisphosphatase, subunit A, domain 1"/>
    <property type="match status" value="1"/>
</dbReference>
<dbReference type="GO" id="GO:0006020">
    <property type="term" value="P:inositol metabolic process"/>
    <property type="evidence" value="ECO:0007669"/>
    <property type="project" value="TreeGrafter"/>
</dbReference>
<name>A0A0P1G977_9RHOB</name>
<dbReference type="InterPro" id="IPR020583">
    <property type="entry name" value="Inositol_monoP_metal-BS"/>
</dbReference>
<dbReference type="Pfam" id="PF00459">
    <property type="entry name" value="Inositol_P"/>
    <property type="match status" value="1"/>
</dbReference>
<evidence type="ECO:0000256" key="3">
    <source>
        <dbReference type="ARBA" id="ARBA00022801"/>
    </source>
</evidence>
<feature type="binding site" evidence="5">
    <location>
        <position position="243"/>
    </location>
    <ligand>
        <name>Mg(2+)</name>
        <dbReference type="ChEBI" id="CHEBI:18420"/>
        <label>1</label>
        <note>catalytic</note>
    </ligand>
</feature>
<sequence>MWRPPDPVIENDMSQATPETSVEMPAGFDPEESAQLRAVAIAAAMAVAPGLKAAFRSKMVVDFKNDLRDIVTEHDRAAEVAITEHLLAAVPQSEVLGEEGGLRGSGPVRWYVDPIDGTANFARGLPNWCISIGAVVDGQIVAGVIVDPMGGNVFSADLRGAYLNDAPMRSNAAQEARFATLISSYPAARDFAADGKAAALEDFGQLVEGFSSVRRNGSAALGLAHVAAGWADAAAGFGINAWDVTAAVLILRQSGGRYLPFAYGQTPAAEPAFVHPGYIAIGGGGDYPFLSQTWARIAASRS</sequence>
<dbReference type="PRINTS" id="PR00377">
    <property type="entry name" value="IMPHPHTASES"/>
</dbReference>
<accession>A0A0P1G977</accession>
<keyword evidence="3 8" id="KW-0378">Hydrolase</keyword>
<feature type="binding site" evidence="5">
    <location>
        <position position="98"/>
    </location>
    <ligand>
        <name>Mg(2+)</name>
        <dbReference type="ChEBI" id="CHEBI:18420"/>
        <label>1</label>
        <note>catalytic</note>
    </ligand>
</feature>
<proteinExistence type="inferred from homology"/>
<dbReference type="InterPro" id="IPR000760">
    <property type="entry name" value="Inositol_monophosphatase-like"/>
</dbReference>
<keyword evidence="9" id="KW-1185">Reference proteome</keyword>
<reference evidence="8 10" key="1">
    <citation type="submission" date="2015-09" db="EMBL/GenBank/DDBJ databases">
        <authorList>
            <consortium name="Swine Surveillance"/>
        </authorList>
    </citation>
    <scope>NUCLEOTIDE SEQUENCE [LARGE SCALE GENOMIC DNA]</scope>
    <source>
        <strain evidence="8 10">5120</strain>
    </source>
</reference>
<evidence type="ECO:0000256" key="6">
    <source>
        <dbReference type="SAM" id="MobiDB-lite"/>
    </source>
</evidence>
<dbReference type="EMBL" id="CYSC01000020">
    <property type="protein sequence ID" value="CUH71433.1"/>
    <property type="molecule type" value="Genomic_DNA"/>
</dbReference>
<dbReference type="PANTHER" id="PTHR20854:SF4">
    <property type="entry name" value="INOSITOL-1-MONOPHOSPHATASE-RELATED"/>
    <property type="match status" value="1"/>
</dbReference>
<reference evidence="7 9" key="2">
    <citation type="submission" date="2015-09" db="EMBL/GenBank/DDBJ databases">
        <authorList>
            <person name="Rodrigo-Torres L."/>
            <person name="Arahal D.R."/>
        </authorList>
    </citation>
    <scope>NUCLEOTIDE SEQUENCE [LARGE SCALE GENOMIC DNA]</scope>
    <source>
        <strain evidence="7 9">CECT 5118</strain>
    </source>
</reference>
<keyword evidence="4 5" id="KW-0460">Magnesium</keyword>
<dbReference type="EC" id="3.1.3.25" evidence="8"/>
<comment type="similarity">
    <text evidence="1">Belongs to the inositol monophosphatase superfamily.</text>
</comment>
<evidence type="ECO:0000313" key="7">
    <source>
        <dbReference type="EMBL" id="CUH68901.1"/>
    </source>
</evidence>
<dbReference type="GO" id="GO:0007165">
    <property type="term" value="P:signal transduction"/>
    <property type="evidence" value="ECO:0007669"/>
    <property type="project" value="TreeGrafter"/>
</dbReference>
<dbReference type="AlphaFoldDB" id="A0A0P1G977"/>
<gene>
    <name evidence="8" type="primary">suhB_1</name>
    <name evidence="7" type="synonym">suhB_3</name>
    <name evidence="7" type="ORF">TL5118_02860</name>
    <name evidence="8" type="ORF">TL5120_01219</name>
</gene>
<comment type="cofactor">
    <cofactor evidence="5">
        <name>Mg(2+)</name>
        <dbReference type="ChEBI" id="CHEBI:18420"/>
    </cofactor>
</comment>
<dbReference type="SUPFAM" id="SSF56655">
    <property type="entry name" value="Carbohydrate phosphatase"/>
    <property type="match status" value="1"/>
</dbReference>
<evidence type="ECO:0000256" key="4">
    <source>
        <dbReference type="ARBA" id="ARBA00022842"/>
    </source>
</evidence>
<evidence type="ECO:0000313" key="9">
    <source>
        <dbReference type="Proteomes" id="UP000051086"/>
    </source>
</evidence>
<dbReference type="Gene3D" id="3.40.190.80">
    <property type="match status" value="1"/>
</dbReference>
<feature type="binding site" evidence="5">
    <location>
        <position position="115"/>
    </location>
    <ligand>
        <name>Mg(2+)</name>
        <dbReference type="ChEBI" id="CHEBI:18420"/>
        <label>1</label>
        <note>catalytic</note>
    </ligand>
</feature>
<dbReference type="PANTHER" id="PTHR20854">
    <property type="entry name" value="INOSITOL MONOPHOSPHATASE"/>
    <property type="match status" value="1"/>
</dbReference>
<feature type="binding site" evidence="5">
    <location>
        <position position="116"/>
    </location>
    <ligand>
        <name>Mg(2+)</name>
        <dbReference type="ChEBI" id="CHEBI:18420"/>
        <label>1</label>
        <note>catalytic</note>
    </ligand>
</feature>
<dbReference type="EMBL" id="CYSB01000036">
    <property type="protein sequence ID" value="CUH68901.1"/>
    <property type="molecule type" value="Genomic_DNA"/>
</dbReference>
<feature type="region of interest" description="Disordered" evidence="6">
    <location>
        <begin position="1"/>
        <end position="21"/>
    </location>
</feature>
<keyword evidence="2 5" id="KW-0479">Metal-binding</keyword>
<evidence type="ECO:0000313" key="10">
    <source>
        <dbReference type="Proteomes" id="UP000051887"/>
    </source>
</evidence>
<evidence type="ECO:0000256" key="1">
    <source>
        <dbReference type="ARBA" id="ARBA00009759"/>
    </source>
</evidence>
<dbReference type="OrthoDB" id="9785695at2"/>
<dbReference type="GO" id="GO:0046872">
    <property type="term" value="F:metal ion binding"/>
    <property type="evidence" value="ECO:0007669"/>
    <property type="project" value="UniProtKB-KW"/>
</dbReference>
<evidence type="ECO:0000256" key="5">
    <source>
        <dbReference type="PIRSR" id="PIRSR600760-2"/>
    </source>
</evidence>
<organism evidence="8 10">
    <name type="scientific">Thalassovita autumnalis</name>
    <dbReference type="NCBI Taxonomy" id="2072972"/>
    <lineage>
        <taxon>Bacteria</taxon>
        <taxon>Pseudomonadati</taxon>
        <taxon>Pseudomonadota</taxon>
        <taxon>Alphaproteobacteria</taxon>
        <taxon>Rhodobacterales</taxon>
        <taxon>Roseobacteraceae</taxon>
        <taxon>Thalassovita</taxon>
    </lineage>
</organism>
<evidence type="ECO:0000256" key="2">
    <source>
        <dbReference type="ARBA" id="ARBA00022723"/>
    </source>
</evidence>
<dbReference type="Proteomes" id="UP000051086">
    <property type="component" value="Unassembled WGS sequence"/>
</dbReference>